<evidence type="ECO:0000256" key="1">
    <source>
        <dbReference type="SAM" id="MobiDB-lite"/>
    </source>
</evidence>
<dbReference type="AlphaFoldDB" id="A8P856"/>
<dbReference type="Proteomes" id="UP000001861">
    <property type="component" value="Unassembled WGS sequence"/>
</dbReference>
<accession>A8P856</accession>
<evidence type="ECO:0000313" key="3">
    <source>
        <dbReference type="Proteomes" id="UP000001861"/>
    </source>
</evidence>
<gene>
    <name evidence="2" type="ORF">CC1G_08883</name>
</gene>
<dbReference type="RefSeq" id="XP_001839504.1">
    <property type="nucleotide sequence ID" value="XM_001839452.1"/>
</dbReference>
<comment type="caution">
    <text evidence="2">The sequence shown here is derived from an EMBL/GenBank/DDBJ whole genome shotgun (WGS) entry which is preliminary data.</text>
</comment>
<dbReference type="GeneID" id="6016120"/>
<dbReference type="InParanoid" id="A8P856"/>
<reference evidence="2 3" key="1">
    <citation type="journal article" date="2010" name="Proc. Natl. Acad. Sci. U.S.A.">
        <title>Insights into evolution of multicellular fungi from the assembled chromosomes of the mushroom Coprinopsis cinerea (Coprinus cinereus).</title>
        <authorList>
            <person name="Stajich J.E."/>
            <person name="Wilke S.K."/>
            <person name="Ahren D."/>
            <person name="Au C.H."/>
            <person name="Birren B.W."/>
            <person name="Borodovsky M."/>
            <person name="Burns C."/>
            <person name="Canback B."/>
            <person name="Casselton L.A."/>
            <person name="Cheng C.K."/>
            <person name="Deng J."/>
            <person name="Dietrich F.S."/>
            <person name="Fargo D.C."/>
            <person name="Farman M.L."/>
            <person name="Gathman A.C."/>
            <person name="Goldberg J."/>
            <person name="Guigo R."/>
            <person name="Hoegger P.J."/>
            <person name="Hooker J.B."/>
            <person name="Huggins A."/>
            <person name="James T.Y."/>
            <person name="Kamada T."/>
            <person name="Kilaru S."/>
            <person name="Kodira C."/>
            <person name="Kues U."/>
            <person name="Kupfer D."/>
            <person name="Kwan H.S."/>
            <person name="Lomsadze A."/>
            <person name="Li W."/>
            <person name="Lilly W.W."/>
            <person name="Ma L.J."/>
            <person name="Mackey A.J."/>
            <person name="Manning G."/>
            <person name="Martin F."/>
            <person name="Muraguchi H."/>
            <person name="Natvig D.O."/>
            <person name="Palmerini H."/>
            <person name="Ramesh M.A."/>
            <person name="Rehmeyer C.J."/>
            <person name="Roe B.A."/>
            <person name="Shenoy N."/>
            <person name="Stanke M."/>
            <person name="Ter-Hovhannisyan V."/>
            <person name="Tunlid A."/>
            <person name="Velagapudi R."/>
            <person name="Vision T.J."/>
            <person name="Zeng Q."/>
            <person name="Zolan M.E."/>
            <person name="Pukkila P.J."/>
        </authorList>
    </citation>
    <scope>NUCLEOTIDE SEQUENCE [LARGE SCALE GENOMIC DNA]</scope>
    <source>
        <strain evidence="3">Okayama-7 / 130 / ATCC MYA-4618 / FGSC 9003</strain>
    </source>
</reference>
<organism evidence="2 3">
    <name type="scientific">Coprinopsis cinerea (strain Okayama-7 / 130 / ATCC MYA-4618 / FGSC 9003)</name>
    <name type="common">Inky cap fungus</name>
    <name type="synonym">Hormographiella aspergillata</name>
    <dbReference type="NCBI Taxonomy" id="240176"/>
    <lineage>
        <taxon>Eukaryota</taxon>
        <taxon>Fungi</taxon>
        <taxon>Dikarya</taxon>
        <taxon>Basidiomycota</taxon>
        <taxon>Agaricomycotina</taxon>
        <taxon>Agaricomycetes</taxon>
        <taxon>Agaricomycetidae</taxon>
        <taxon>Agaricales</taxon>
        <taxon>Agaricineae</taxon>
        <taxon>Psathyrellaceae</taxon>
        <taxon>Coprinopsis</taxon>
    </lineage>
</organism>
<dbReference type="EMBL" id="AACS02000005">
    <property type="protein sequence ID" value="EAU82271.1"/>
    <property type="molecule type" value="Genomic_DNA"/>
</dbReference>
<name>A8P856_COPC7</name>
<dbReference type="VEuPathDB" id="FungiDB:CC1G_08883"/>
<protein>
    <submittedName>
        <fullName evidence="2">Uncharacterized protein</fullName>
    </submittedName>
</protein>
<evidence type="ECO:0000313" key="2">
    <source>
        <dbReference type="EMBL" id="EAU82271.1"/>
    </source>
</evidence>
<keyword evidence="3" id="KW-1185">Reference proteome</keyword>
<feature type="compositionally biased region" description="Basic residues" evidence="1">
    <location>
        <begin position="1"/>
        <end position="11"/>
    </location>
</feature>
<feature type="region of interest" description="Disordered" evidence="1">
    <location>
        <begin position="1"/>
        <end position="21"/>
    </location>
</feature>
<dbReference type="KEGG" id="cci:CC1G_08883"/>
<sequence>MRTTCVRKGKPPVRAEASSATSTNLDQYIRAGVAPVICRSESAEGSPKSGVQPLDISGATCREFSGAPIDHSVSGDIGWALNWRAIAKNATFFLPRPSRLTDGTRMASERYLEGTISTCRDLSTVRELNVRRPHPPESFFVFTDDLASLGIK</sequence>
<proteinExistence type="predicted"/>